<protein>
    <recommendedName>
        <fullName evidence="2">Core-binding (CB) domain-containing protein</fullName>
    </recommendedName>
</protein>
<organism evidence="3">
    <name type="scientific">marine sediment metagenome</name>
    <dbReference type="NCBI Taxonomy" id="412755"/>
    <lineage>
        <taxon>unclassified sequences</taxon>
        <taxon>metagenomes</taxon>
        <taxon>ecological metagenomes</taxon>
    </lineage>
</organism>
<name>X1G5F4_9ZZZZ</name>
<feature type="domain" description="Core-binding (CB)" evidence="2">
    <location>
        <begin position="1"/>
        <end position="73"/>
    </location>
</feature>
<dbReference type="PROSITE" id="PS51900">
    <property type="entry name" value="CB"/>
    <property type="match status" value="1"/>
</dbReference>
<dbReference type="InterPro" id="IPR004107">
    <property type="entry name" value="Integrase_SAM-like_N"/>
</dbReference>
<keyword evidence="1" id="KW-0238">DNA-binding</keyword>
<evidence type="ECO:0000259" key="2">
    <source>
        <dbReference type="PROSITE" id="PS51900"/>
    </source>
</evidence>
<dbReference type="EMBL" id="BARU01011008">
    <property type="protein sequence ID" value="GAH40050.1"/>
    <property type="molecule type" value="Genomic_DNA"/>
</dbReference>
<dbReference type="InterPro" id="IPR010998">
    <property type="entry name" value="Integrase_recombinase_N"/>
</dbReference>
<comment type="caution">
    <text evidence="3">The sequence shown here is derived from an EMBL/GenBank/DDBJ whole genome shotgun (WGS) entry which is preliminary data.</text>
</comment>
<feature type="non-terminal residue" evidence="3">
    <location>
        <position position="73"/>
    </location>
</feature>
<dbReference type="AlphaFoldDB" id="X1G5F4"/>
<reference evidence="3" key="1">
    <citation type="journal article" date="2014" name="Front. Microbiol.">
        <title>High frequency of phylogenetically diverse reductive dehalogenase-homologous genes in deep subseafloor sedimentary metagenomes.</title>
        <authorList>
            <person name="Kawai M."/>
            <person name="Futagami T."/>
            <person name="Toyoda A."/>
            <person name="Takaki Y."/>
            <person name="Nishi S."/>
            <person name="Hori S."/>
            <person name="Arai W."/>
            <person name="Tsubouchi T."/>
            <person name="Morono Y."/>
            <person name="Uchiyama I."/>
            <person name="Ito T."/>
            <person name="Fujiyama A."/>
            <person name="Inagaki F."/>
            <person name="Takami H."/>
        </authorList>
    </citation>
    <scope>NUCLEOTIDE SEQUENCE</scope>
    <source>
        <strain evidence="3">Expedition CK06-06</strain>
    </source>
</reference>
<dbReference type="GO" id="GO:0015074">
    <property type="term" value="P:DNA integration"/>
    <property type="evidence" value="ECO:0007669"/>
    <property type="project" value="InterPro"/>
</dbReference>
<proteinExistence type="predicted"/>
<gene>
    <name evidence="3" type="ORF">S03H2_20804</name>
</gene>
<dbReference type="GO" id="GO:0003677">
    <property type="term" value="F:DNA binding"/>
    <property type="evidence" value="ECO:0007669"/>
    <property type="project" value="UniProtKB-KW"/>
</dbReference>
<evidence type="ECO:0000313" key="3">
    <source>
        <dbReference type="EMBL" id="GAH40050.1"/>
    </source>
</evidence>
<sequence>MDDKIAENLGLLLKNRSEDTRRAYLFFIKRFLTFAGLKDAYDEFDIRKFCAELEKEGKSRSYVNSAFSAIKML</sequence>
<dbReference type="InterPro" id="IPR044068">
    <property type="entry name" value="CB"/>
</dbReference>
<dbReference type="Gene3D" id="1.10.150.130">
    <property type="match status" value="1"/>
</dbReference>
<dbReference type="Pfam" id="PF13495">
    <property type="entry name" value="Phage_int_SAM_4"/>
    <property type="match status" value="1"/>
</dbReference>
<accession>X1G5F4</accession>
<evidence type="ECO:0000256" key="1">
    <source>
        <dbReference type="ARBA" id="ARBA00023125"/>
    </source>
</evidence>